<dbReference type="EMBL" id="JAROCE010000003">
    <property type="protein sequence ID" value="MFM2721131.1"/>
    <property type="molecule type" value="Genomic_DNA"/>
</dbReference>
<name>A0ABW9GHA0_9MICO</name>
<dbReference type="Proteomes" id="UP001630303">
    <property type="component" value="Unassembled WGS sequence"/>
</dbReference>
<sequence>MSEYEIRPEFTQRACNLVWCATPHRDTMHPDDEAHRSVGRGFLARVRGARETGPGVWRDVEVGVLRRPDDVESWLIIETADGAGLALSLDGARELRRALVDDPDVQQALSS</sequence>
<organism evidence="1 2">
    <name type="scientific">Microbacterium mcarthurae</name>
    <dbReference type="NCBI Taxonomy" id="3035918"/>
    <lineage>
        <taxon>Bacteria</taxon>
        <taxon>Bacillati</taxon>
        <taxon>Actinomycetota</taxon>
        <taxon>Actinomycetes</taxon>
        <taxon>Micrococcales</taxon>
        <taxon>Microbacteriaceae</taxon>
        <taxon>Microbacterium</taxon>
    </lineage>
</organism>
<protein>
    <submittedName>
        <fullName evidence="1">Uncharacterized protein</fullName>
    </submittedName>
</protein>
<reference evidence="1 2" key="1">
    <citation type="submission" date="2023-03" db="EMBL/GenBank/DDBJ databases">
        <title>MT1 and MT2 Draft Genomes of Novel Species.</title>
        <authorList>
            <person name="Venkateswaran K."/>
        </authorList>
    </citation>
    <scope>NUCLEOTIDE SEQUENCE [LARGE SCALE GENOMIC DNA]</scope>
    <source>
        <strain evidence="1 2">IF8SW-P5</strain>
    </source>
</reference>
<evidence type="ECO:0000313" key="1">
    <source>
        <dbReference type="EMBL" id="MFM2721131.1"/>
    </source>
</evidence>
<comment type="caution">
    <text evidence="1">The sequence shown here is derived from an EMBL/GenBank/DDBJ whole genome shotgun (WGS) entry which is preliminary data.</text>
</comment>
<proteinExistence type="predicted"/>
<keyword evidence="2" id="KW-1185">Reference proteome</keyword>
<accession>A0ABW9GHA0</accession>
<evidence type="ECO:0000313" key="2">
    <source>
        <dbReference type="Proteomes" id="UP001630303"/>
    </source>
</evidence>
<dbReference type="RefSeq" id="WP_239274820.1">
    <property type="nucleotide sequence ID" value="NZ_JAROCE010000003.1"/>
</dbReference>
<gene>
    <name evidence="1" type="ORF">P5G46_11505</name>
</gene>